<keyword evidence="14" id="KW-1185">Reference proteome</keyword>
<dbReference type="SUPFAM" id="SSF56112">
    <property type="entry name" value="Protein kinase-like (PK-like)"/>
    <property type="match status" value="2"/>
</dbReference>
<dbReference type="GO" id="GO:0005634">
    <property type="term" value="C:nucleus"/>
    <property type="evidence" value="ECO:0007669"/>
    <property type="project" value="TreeGrafter"/>
</dbReference>
<evidence type="ECO:0000256" key="5">
    <source>
        <dbReference type="ARBA" id="ARBA00022679"/>
    </source>
</evidence>
<dbReference type="GO" id="GO:0004862">
    <property type="term" value="F:cAMP-dependent protein kinase inhibitor activity"/>
    <property type="evidence" value="ECO:0007669"/>
    <property type="project" value="InterPro"/>
</dbReference>
<keyword evidence="4" id="KW-0723">Serine/threonine-protein kinase</keyword>
<feature type="compositionally biased region" description="Polar residues" evidence="11">
    <location>
        <begin position="668"/>
        <end position="679"/>
    </location>
</feature>
<feature type="region of interest" description="Disordered" evidence="11">
    <location>
        <begin position="663"/>
        <end position="697"/>
    </location>
</feature>
<evidence type="ECO:0000256" key="11">
    <source>
        <dbReference type="SAM" id="MobiDB-lite"/>
    </source>
</evidence>
<protein>
    <recommendedName>
        <fullName evidence="12">Protein kinase domain-containing protein</fullName>
    </recommendedName>
</protein>
<dbReference type="FunFam" id="1.10.510.10:FF:000571">
    <property type="entry name" value="Maternal embryonic leucine zipper kinase"/>
    <property type="match status" value="1"/>
</dbReference>
<dbReference type="Proteomes" id="UP001175271">
    <property type="component" value="Unassembled WGS sequence"/>
</dbReference>
<sequence length="697" mass="77816">MGSAVTPYNCLLIESTGEIYDDRNNVRYEVGPYLGRGGFARCYEVSPRGSSRRLAAKVVSIESLTKTTARCKLVNEIRIQGDLQHPNVVKMYDHFRDDLNVYCIMELCHNGTLNDIIRRRRVLSEEETRFFIGHLVEGMKYLRDSNIIHRDIKPANLFISSNMALKIGDFGLAIYDNDKRGGSCGTPNYMAPEVLDKKEYSFGVDVWALGCVVYCMLVGRPPFDTGMLDKTSRRIKRGSYSLPSHLSAPAKTLISSMLKRRREDRIRVHEVQNMEFFNVGHYPTSLPEECLMKMPVFEKGNSVGVPPEAVLDDSTGVLYSIERYLHNGKFGNIYSISAEEGETRHEAVVIDRKRISQTHGLQERIVSEMVTLATLGHSVIVDFVKHLADANFIYLLYEPCIAYPLSRLLKRRRRLCEEEARYYINQIADGLRYLHLESEIVHGDISTDSICVSFEMNVKICNFGLAVTVDQGANGIYYGIPKHPAPEFFGTGYSCEVDLWALGFTLYELLTGKDLIKGRSLSALDISTSAADIIERLTDNDREKRLKVEELPRSRFFRMVFCPGFMPTSTLSTMPEFSYEVSTIATVSSAAEEQSTSQPEAAGDSEEMNAGCSTMATPDQLHEQFIASQRCGRRNALVDPEEVASADPGAFKLADALQYASIGDPKTASDSANEVSTDSGEFFPQGAPCGDAVPVAR</sequence>
<evidence type="ECO:0000259" key="12">
    <source>
        <dbReference type="PROSITE" id="PS50011"/>
    </source>
</evidence>
<gene>
    <name evidence="13" type="ORF">QR680_017311</name>
</gene>
<evidence type="ECO:0000256" key="3">
    <source>
        <dbReference type="ARBA" id="ARBA00006393"/>
    </source>
</evidence>
<evidence type="ECO:0000256" key="4">
    <source>
        <dbReference type="ARBA" id="ARBA00022527"/>
    </source>
</evidence>
<dbReference type="Gene3D" id="1.10.510.10">
    <property type="entry name" value="Transferase(Phosphotransferase) domain 1"/>
    <property type="match status" value="2"/>
</dbReference>
<dbReference type="InterPro" id="IPR004171">
    <property type="entry name" value="cAMP_dep_PKI"/>
</dbReference>
<evidence type="ECO:0000256" key="10">
    <source>
        <dbReference type="PROSITE-ProRule" id="PRU10141"/>
    </source>
</evidence>
<dbReference type="SMART" id="SM00220">
    <property type="entry name" value="S_TKc"/>
    <property type="match status" value="2"/>
</dbReference>
<proteinExistence type="inferred from homology"/>
<keyword evidence="5" id="KW-0808">Transferase</keyword>
<dbReference type="GO" id="GO:0004674">
    <property type="term" value="F:protein serine/threonine kinase activity"/>
    <property type="evidence" value="ECO:0007669"/>
    <property type="project" value="UniProtKB-KW"/>
</dbReference>
<comment type="caution">
    <text evidence="13">The sequence shown here is derived from an EMBL/GenBank/DDBJ whole genome shotgun (WGS) entry which is preliminary data.</text>
</comment>
<evidence type="ECO:0000256" key="2">
    <source>
        <dbReference type="ARBA" id="ARBA00002844"/>
    </source>
</evidence>
<feature type="domain" description="Protein kinase" evidence="12">
    <location>
        <begin position="319"/>
        <end position="557"/>
    </location>
</feature>
<name>A0AA39LP48_9BILA</name>
<dbReference type="InterPro" id="IPR008271">
    <property type="entry name" value="Ser/Thr_kinase_AS"/>
</dbReference>
<evidence type="ECO:0000256" key="7">
    <source>
        <dbReference type="ARBA" id="ARBA00022777"/>
    </source>
</evidence>
<reference evidence="13" key="1">
    <citation type="submission" date="2023-06" db="EMBL/GenBank/DDBJ databases">
        <title>Genomic analysis of the entomopathogenic nematode Steinernema hermaphroditum.</title>
        <authorList>
            <person name="Schwarz E.M."/>
            <person name="Heppert J.K."/>
            <person name="Baniya A."/>
            <person name="Schwartz H.T."/>
            <person name="Tan C.-H."/>
            <person name="Antoshechkin I."/>
            <person name="Sternberg P.W."/>
            <person name="Goodrich-Blair H."/>
            <person name="Dillman A.R."/>
        </authorList>
    </citation>
    <scope>NUCLEOTIDE SEQUENCE</scope>
    <source>
        <strain evidence="13">PS9179</strain>
        <tissue evidence="13">Whole animal</tissue>
    </source>
</reference>
<evidence type="ECO:0000256" key="8">
    <source>
        <dbReference type="ARBA" id="ARBA00022840"/>
    </source>
</evidence>
<dbReference type="AlphaFoldDB" id="A0AA39LP48"/>
<feature type="compositionally biased region" description="Polar residues" evidence="11">
    <location>
        <begin position="589"/>
        <end position="599"/>
    </location>
</feature>
<dbReference type="PANTHER" id="PTHR24345:SF0">
    <property type="entry name" value="CELL CYCLE SERINE_THREONINE-PROTEIN KINASE CDC5_MSD2"/>
    <property type="match status" value="1"/>
</dbReference>
<dbReference type="Gene3D" id="3.30.200.20">
    <property type="entry name" value="Phosphorylase Kinase, domain 1"/>
    <property type="match status" value="1"/>
</dbReference>
<dbReference type="InterPro" id="IPR000719">
    <property type="entry name" value="Prot_kinase_dom"/>
</dbReference>
<accession>A0AA39LP48</accession>
<evidence type="ECO:0000313" key="14">
    <source>
        <dbReference type="Proteomes" id="UP001175271"/>
    </source>
</evidence>
<dbReference type="Pfam" id="PF02827">
    <property type="entry name" value="PKI"/>
    <property type="match status" value="1"/>
</dbReference>
<keyword evidence="7" id="KW-0418">Kinase</keyword>
<dbReference type="EMBL" id="JAUCMV010000004">
    <property type="protein sequence ID" value="KAK0404149.1"/>
    <property type="molecule type" value="Genomic_DNA"/>
</dbReference>
<evidence type="ECO:0000256" key="6">
    <source>
        <dbReference type="ARBA" id="ARBA00022741"/>
    </source>
</evidence>
<dbReference type="InterPro" id="IPR011009">
    <property type="entry name" value="Kinase-like_dom_sf"/>
</dbReference>
<dbReference type="GO" id="GO:0005524">
    <property type="term" value="F:ATP binding"/>
    <property type="evidence" value="ECO:0007669"/>
    <property type="project" value="UniProtKB-UniRule"/>
</dbReference>
<evidence type="ECO:0000256" key="1">
    <source>
        <dbReference type="ARBA" id="ARBA00001946"/>
    </source>
</evidence>
<evidence type="ECO:0000313" key="13">
    <source>
        <dbReference type="EMBL" id="KAK0404149.1"/>
    </source>
</evidence>
<comment type="function">
    <text evidence="2">Extremely potent competitive inhibitor of cAMP-dependent protein kinase activity, this protein interacts with the catalytic subunit of the enzyme after the cAMP-induced dissociation of its regulatory chains.</text>
</comment>
<keyword evidence="6 10" id="KW-0547">Nucleotide-binding</keyword>
<dbReference type="PANTHER" id="PTHR24345">
    <property type="entry name" value="SERINE/THREONINE-PROTEIN KINASE PLK"/>
    <property type="match status" value="1"/>
</dbReference>
<dbReference type="PROSITE" id="PS00108">
    <property type="entry name" value="PROTEIN_KINASE_ST"/>
    <property type="match status" value="1"/>
</dbReference>
<keyword evidence="8 10" id="KW-0067">ATP-binding</keyword>
<dbReference type="FunFam" id="3.30.200.20:FF:000042">
    <property type="entry name" value="Aurora kinase A"/>
    <property type="match status" value="1"/>
</dbReference>
<feature type="domain" description="Protein kinase" evidence="12">
    <location>
        <begin position="28"/>
        <end position="277"/>
    </location>
</feature>
<keyword evidence="9" id="KW-0649">Protein kinase inhibitor</keyword>
<feature type="binding site" evidence="10">
    <location>
        <position position="57"/>
    </location>
    <ligand>
        <name>ATP</name>
        <dbReference type="ChEBI" id="CHEBI:30616"/>
    </ligand>
</feature>
<comment type="similarity">
    <text evidence="3">Belongs to the PKI family.</text>
</comment>
<organism evidence="13 14">
    <name type="scientific">Steinernema hermaphroditum</name>
    <dbReference type="NCBI Taxonomy" id="289476"/>
    <lineage>
        <taxon>Eukaryota</taxon>
        <taxon>Metazoa</taxon>
        <taxon>Ecdysozoa</taxon>
        <taxon>Nematoda</taxon>
        <taxon>Chromadorea</taxon>
        <taxon>Rhabditida</taxon>
        <taxon>Tylenchina</taxon>
        <taxon>Panagrolaimomorpha</taxon>
        <taxon>Strongyloidoidea</taxon>
        <taxon>Steinernematidae</taxon>
        <taxon>Steinernema</taxon>
    </lineage>
</organism>
<dbReference type="InterPro" id="IPR017441">
    <property type="entry name" value="Protein_kinase_ATP_BS"/>
</dbReference>
<comment type="cofactor">
    <cofactor evidence="1">
        <name>Mg(2+)</name>
        <dbReference type="ChEBI" id="CHEBI:18420"/>
    </cofactor>
</comment>
<dbReference type="PROSITE" id="PS50011">
    <property type="entry name" value="PROTEIN_KINASE_DOM"/>
    <property type="match status" value="2"/>
</dbReference>
<dbReference type="PROSITE" id="PS00107">
    <property type="entry name" value="PROTEIN_KINASE_ATP"/>
    <property type="match status" value="1"/>
</dbReference>
<feature type="region of interest" description="Disordered" evidence="11">
    <location>
        <begin position="589"/>
        <end position="613"/>
    </location>
</feature>
<evidence type="ECO:0000256" key="9">
    <source>
        <dbReference type="ARBA" id="ARBA00023013"/>
    </source>
</evidence>
<dbReference type="Pfam" id="PF00069">
    <property type="entry name" value="Pkinase"/>
    <property type="match status" value="2"/>
</dbReference>